<dbReference type="InterPro" id="IPR007593">
    <property type="entry name" value="CD225/Dispanin_fam"/>
</dbReference>
<evidence type="ECO:0000256" key="2">
    <source>
        <dbReference type="ARBA" id="ARBA00006843"/>
    </source>
</evidence>
<dbReference type="PANTHER" id="PTHR14948">
    <property type="entry name" value="NG5"/>
    <property type="match status" value="1"/>
</dbReference>
<evidence type="ECO:0000256" key="3">
    <source>
        <dbReference type="ARBA" id="ARBA00022692"/>
    </source>
</evidence>
<evidence type="ECO:0000256" key="6">
    <source>
        <dbReference type="SAM" id="MobiDB-lite"/>
    </source>
</evidence>
<keyword evidence="5 7" id="KW-0472">Membrane</keyword>
<organism evidence="8 9">
    <name type="scientific">Gekko japonicus</name>
    <name type="common">Schlegel's Japanese gecko</name>
    <dbReference type="NCBI Taxonomy" id="146911"/>
    <lineage>
        <taxon>Eukaryota</taxon>
        <taxon>Metazoa</taxon>
        <taxon>Chordata</taxon>
        <taxon>Craniata</taxon>
        <taxon>Vertebrata</taxon>
        <taxon>Euteleostomi</taxon>
        <taxon>Lepidosauria</taxon>
        <taxon>Squamata</taxon>
        <taxon>Bifurcata</taxon>
        <taxon>Gekkota</taxon>
        <taxon>Gekkonidae</taxon>
        <taxon>Gekkoninae</taxon>
        <taxon>Gekko</taxon>
    </lineage>
</organism>
<evidence type="ECO:0000256" key="4">
    <source>
        <dbReference type="ARBA" id="ARBA00022989"/>
    </source>
</evidence>
<protein>
    <submittedName>
        <fullName evidence="9">Interferon-induced transmembrane protein 2-like</fullName>
    </submittedName>
</protein>
<feature type="compositionally biased region" description="Basic and acidic residues" evidence="6">
    <location>
        <begin position="1"/>
        <end position="10"/>
    </location>
</feature>
<dbReference type="InterPro" id="IPR051423">
    <property type="entry name" value="CD225/Dispanin"/>
</dbReference>
<evidence type="ECO:0000256" key="7">
    <source>
        <dbReference type="SAM" id="Phobius"/>
    </source>
</evidence>
<evidence type="ECO:0000313" key="8">
    <source>
        <dbReference type="Proteomes" id="UP000694871"/>
    </source>
</evidence>
<sequence>MDHPNDKEDALFSQNPPPYSEKQSYSQQLIPADGLANSAMPTQYQPYYAPYGAVPSSGPDVRPPLHSTVVFIPPTDAPDHLAYSISTMLCCFLPLGIAAVVYSVRTRDANRMGNSTEAQRNSRMARILARSALSVGIVLFIIATILSVLYLLISQGESTALGRKTDWALEDIPDMT</sequence>
<name>A0ABM1KIN2_GEKJA</name>
<proteinExistence type="inferred from homology"/>
<evidence type="ECO:0000313" key="9">
    <source>
        <dbReference type="RefSeq" id="XP_015273569.1"/>
    </source>
</evidence>
<evidence type="ECO:0000256" key="1">
    <source>
        <dbReference type="ARBA" id="ARBA00004370"/>
    </source>
</evidence>
<gene>
    <name evidence="9" type="primary">LOC107116201</name>
</gene>
<dbReference type="RefSeq" id="XP_015273569.1">
    <property type="nucleotide sequence ID" value="XM_015418083.1"/>
</dbReference>
<dbReference type="Pfam" id="PF04505">
    <property type="entry name" value="CD225"/>
    <property type="match status" value="1"/>
</dbReference>
<comment type="similarity">
    <text evidence="2">Belongs to the CD225/Dispanin family.</text>
</comment>
<keyword evidence="8" id="KW-1185">Reference proteome</keyword>
<comment type="subcellular location">
    <subcellularLocation>
        <location evidence="1">Membrane</location>
    </subcellularLocation>
</comment>
<dbReference type="Proteomes" id="UP000694871">
    <property type="component" value="Unplaced"/>
</dbReference>
<feature type="transmembrane region" description="Helical" evidence="7">
    <location>
        <begin position="81"/>
        <end position="102"/>
    </location>
</feature>
<dbReference type="PANTHER" id="PTHR14948:SF46">
    <property type="entry name" value="DISPANIN SUBFAMILY A MEMBER 2B-LIKE-RELATED"/>
    <property type="match status" value="1"/>
</dbReference>
<keyword evidence="3 7" id="KW-0812">Transmembrane</keyword>
<accession>A0ABM1KIN2</accession>
<reference evidence="9" key="1">
    <citation type="submission" date="2025-08" db="UniProtKB">
        <authorList>
            <consortium name="RefSeq"/>
        </authorList>
    </citation>
    <scope>IDENTIFICATION</scope>
</reference>
<dbReference type="GeneID" id="107116201"/>
<feature type="transmembrane region" description="Helical" evidence="7">
    <location>
        <begin position="127"/>
        <end position="153"/>
    </location>
</feature>
<evidence type="ECO:0000256" key="5">
    <source>
        <dbReference type="ARBA" id="ARBA00023136"/>
    </source>
</evidence>
<feature type="region of interest" description="Disordered" evidence="6">
    <location>
        <begin position="1"/>
        <end position="26"/>
    </location>
</feature>
<keyword evidence="4 7" id="KW-1133">Transmembrane helix</keyword>